<dbReference type="InterPro" id="IPR001091">
    <property type="entry name" value="RM_Methyltransferase"/>
</dbReference>
<proteinExistence type="inferred from homology"/>
<keyword evidence="6" id="KW-1185">Reference proteome</keyword>
<sequence>MISLNRLNRLFGLTRKIWILSKRATLLFSLMATHLYHGDCLNHLPKIPDASVDLIFCDLPYGTTDCSWDVIIPMEKLWPEYERISKERTPIILTGSQPFTNYLINSNPKKFRYELIWYKTKASGFLNAKSRPNKSHENILVFYGKQPVYNPIKYVIDERYKRKGKTLGNGNQSTVFAIRGEKSENYQYLDDGSRFPDSVLCFPSESEIGMHPTQKPVRLLRYLIKTYSNPGDTVLDNCMGHGTTGIAAVELARDFIGMEMDKEYFEKAKRKIQMAETRIQLELNFES</sequence>
<accession>A0ABP2S202</accession>
<dbReference type="PRINTS" id="PR00508">
    <property type="entry name" value="S21N4MTFRASE"/>
</dbReference>
<dbReference type="Gene3D" id="3.40.50.150">
    <property type="entry name" value="Vaccinia Virus protein VP39"/>
    <property type="match status" value="1"/>
</dbReference>
<evidence type="ECO:0000313" key="5">
    <source>
        <dbReference type="EMBL" id="EKP13088.1"/>
    </source>
</evidence>
<gene>
    <name evidence="5" type="ORF">LEP1GSC128_3374</name>
</gene>
<dbReference type="GO" id="GO:0032259">
    <property type="term" value="P:methylation"/>
    <property type="evidence" value="ECO:0007669"/>
    <property type="project" value="UniProtKB-KW"/>
</dbReference>
<evidence type="ECO:0000256" key="1">
    <source>
        <dbReference type="ARBA" id="ARBA00022603"/>
    </source>
</evidence>
<evidence type="ECO:0000256" key="3">
    <source>
        <dbReference type="RuleBase" id="RU362026"/>
    </source>
</evidence>
<dbReference type="InterPro" id="IPR002941">
    <property type="entry name" value="DNA_methylase_N4/N6"/>
</dbReference>
<keyword evidence="2" id="KW-0808">Transferase</keyword>
<comment type="caution">
    <text evidence="5">The sequence shown here is derived from an EMBL/GenBank/DDBJ whole genome shotgun (WGS) entry which is preliminary data.</text>
</comment>
<dbReference type="SUPFAM" id="SSF53335">
    <property type="entry name" value="S-adenosyl-L-methionine-dependent methyltransferases"/>
    <property type="match status" value="1"/>
</dbReference>
<dbReference type="RefSeq" id="WP_002759415.1">
    <property type="nucleotide sequence ID" value="NZ_AKWJ02000028.1"/>
</dbReference>
<name>A0ABP2S202_LEPBO</name>
<evidence type="ECO:0000313" key="6">
    <source>
        <dbReference type="Proteomes" id="UP000002837"/>
    </source>
</evidence>
<dbReference type="EMBL" id="AKWJ02000028">
    <property type="protein sequence ID" value="EKP13088.1"/>
    <property type="molecule type" value="Genomic_DNA"/>
</dbReference>
<protein>
    <recommendedName>
        <fullName evidence="3">Methyltransferase</fullName>
        <ecNumber evidence="3">2.1.1.-</ecNumber>
    </recommendedName>
</protein>
<dbReference type="Proteomes" id="UP000002837">
    <property type="component" value="Unassembled WGS sequence"/>
</dbReference>
<feature type="domain" description="DNA methylase N-4/N-6" evidence="4">
    <location>
        <begin position="52"/>
        <end position="269"/>
    </location>
</feature>
<dbReference type="GO" id="GO:0008168">
    <property type="term" value="F:methyltransferase activity"/>
    <property type="evidence" value="ECO:0007669"/>
    <property type="project" value="UniProtKB-KW"/>
</dbReference>
<evidence type="ECO:0000256" key="2">
    <source>
        <dbReference type="ARBA" id="ARBA00022679"/>
    </source>
</evidence>
<evidence type="ECO:0000259" key="4">
    <source>
        <dbReference type="Pfam" id="PF01555"/>
    </source>
</evidence>
<dbReference type="Pfam" id="PF01555">
    <property type="entry name" value="N6_N4_Mtase"/>
    <property type="match status" value="1"/>
</dbReference>
<dbReference type="EC" id="2.1.1.-" evidence="3"/>
<keyword evidence="1 5" id="KW-0489">Methyltransferase</keyword>
<dbReference type="InterPro" id="IPR029063">
    <property type="entry name" value="SAM-dependent_MTases_sf"/>
</dbReference>
<reference evidence="5" key="1">
    <citation type="submission" date="2012-09" db="EMBL/GenBank/DDBJ databases">
        <authorList>
            <person name="Harkins D.M."/>
            <person name="Durkin A.S."/>
            <person name="Brinkac L.M."/>
            <person name="Selengut J.D."/>
            <person name="Sanka R."/>
            <person name="DePew J."/>
            <person name="Purushe J."/>
            <person name="Picardeau M."/>
            <person name="Werts C."/>
            <person name="Goarant C."/>
            <person name="Vinetz J.M."/>
            <person name="Sutton G.G."/>
            <person name="Nelson W.C."/>
            <person name="Fouts D.E."/>
        </authorList>
    </citation>
    <scope>NUCLEOTIDE SEQUENCE [LARGE SCALE GENOMIC DNA]</scope>
    <source>
        <strain evidence="5">200801926</strain>
    </source>
</reference>
<comment type="similarity">
    <text evidence="3">Belongs to the N(4)/N(6)-methyltransferase family.</text>
</comment>
<organism evidence="5 6">
    <name type="scientific">Leptospira borgpetersenii str. 200801926</name>
    <dbReference type="NCBI Taxonomy" id="1193009"/>
    <lineage>
        <taxon>Bacteria</taxon>
        <taxon>Pseudomonadati</taxon>
        <taxon>Spirochaetota</taxon>
        <taxon>Spirochaetia</taxon>
        <taxon>Leptospirales</taxon>
        <taxon>Leptospiraceae</taxon>
        <taxon>Leptospira</taxon>
    </lineage>
</organism>